<proteinExistence type="predicted"/>
<evidence type="ECO:0000313" key="1">
    <source>
        <dbReference type="EMBL" id="NMJ39989.1"/>
    </source>
</evidence>
<reference evidence="1 2" key="1">
    <citation type="submission" date="2020-03" db="EMBL/GenBank/DDBJ databases">
        <authorList>
            <person name="Sun Q."/>
        </authorList>
    </citation>
    <scope>NUCLEOTIDE SEQUENCE [LARGE SCALE GENOMIC DNA]</scope>
    <source>
        <strain evidence="1 2">JC162</strain>
    </source>
</reference>
<dbReference type="SUPFAM" id="SSF46785">
    <property type="entry name" value="Winged helix' DNA-binding domain"/>
    <property type="match status" value="1"/>
</dbReference>
<sequence>MSTTNAPPIPDGPPYVGALLRMCLQIVRSRMQDAAREAGFTDLQDAHWAMITYPVASGVRPSELARRARISRQAANHLIAQLESLGYFERRSPAAAARRLVFLTPRGEALAATIHDCLRKVHAEWAHEVGADRFATLLDVLRILARPEDAAAPAR</sequence>
<protein>
    <submittedName>
        <fullName evidence="1">Winged helix-turn-helix transcriptional regulator</fullName>
    </submittedName>
</protein>
<keyword evidence="2" id="KW-1185">Reference proteome</keyword>
<dbReference type="Proteomes" id="UP000548582">
    <property type="component" value="Unassembled WGS sequence"/>
</dbReference>
<dbReference type="AlphaFoldDB" id="A0A848E8V3"/>
<dbReference type="EMBL" id="JABBKX010000001">
    <property type="protein sequence ID" value="NMJ39989.1"/>
    <property type="molecule type" value="Genomic_DNA"/>
</dbReference>
<dbReference type="InterPro" id="IPR036388">
    <property type="entry name" value="WH-like_DNA-bd_sf"/>
</dbReference>
<name>A0A848E8V3_9PROT</name>
<dbReference type="GO" id="GO:0003700">
    <property type="term" value="F:DNA-binding transcription factor activity"/>
    <property type="evidence" value="ECO:0007669"/>
    <property type="project" value="InterPro"/>
</dbReference>
<evidence type="ECO:0000313" key="2">
    <source>
        <dbReference type="Proteomes" id="UP000548582"/>
    </source>
</evidence>
<organism evidence="1 2">
    <name type="scientific">Neoroseomonas marina</name>
    <dbReference type="NCBI Taxonomy" id="1232220"/>
    <lineage>
        <taxon>Bacteria</taxon>
        <taxon>Pseudomonadati</taxon>
        <taxon>Pseudomonadota</taxon>
        <taxon>Alphaproteobacteria</taxon>
        <taxon>Acetobacterales</taxon>
        <taxon>Acetobacteraceae</taxon>
        <taxon>Neoroseomonas</taxon>
    </lineage>
</organism>
<dbReference type="GO" id="GO:0006950">
    <property type="term" value="P:response to stress"/>
    <property type="evidence" value="ECO:0007669"/>
    <property type="project" value="TreeGrafter"/>
</dbReference>
<dbReference type="InterPro" id="IPR039422">
    <property type="entry name" value="MarR/SlyA-like"/>
</dbReference>
<accession>A0A848E8V3</accession>
<dbReference type="PANTHER" id="PTHR33164">
    <property type="entry name" value="TRANSCRIPTIONAL REGULATOR, MARR FAMILY"/>
    <property type="match status" value="1"/>
</dbReference>
<dbReference type="Gene3D" id="1.10.10.10">
    <property type="entry name" value="Winged helix-like DNA-binding domain superfamily/Winged helix DNA-binding domain"/>
    <property type="match status" value="1"/>
</dbReference>
<gene>
    <name evidence="1" type="ORF">GWK16_01965</name>
</gene>
<dbReference type="RefSeq" id="WP_170052286.1">
    <property type="nucleotide sequence ID" value="NZ_JABBKX010000001.1"/>
</dbReference>
<comment type="caution">
    <text evidence="1">The sequence shown here is derived from an EMBL/GenBank/DDBJ whole genome shotgun (WGS) entry which is preliminary data.</text>
</comment>
<dbReference type="PANTHER" id="PTHR33164:SF43">
    <property type="entry name" value="HTH-TYPE TRANSCRIPTIONAL REPRESSOR YETL"/>
    <property type="match status" value="1"/>
</dbReference>
<dbReference type="InterPro" id="IPR036390">
    <property type="entry name" value="WH_DNA-bd_sf"/>
</dbReference>